<gene>
    <name evidence="1" type="ORF">AVEN_80008_1</name>
</gene>
<evidence type="ECO:0000313" key="2">
    <source>
        <dbReference type="Proteomes" id="UP000499080"/>
    </source>
</evidence>
<keyword evidence="2" id="KW-1185">Reference proteome</keyword>
<reference evidence="1 2" key="1">
    <citation type="journal article" date="2019" name="Sci. Rep.">
        <title>Orb-weaving spider Araneus ventricosus genome elucidates the spidroin gene catalogue.</title>
        <authorList>
            <person name="Kono N."/>
            <person name="Nakamura H."/>
            <person name="Ohtoshi R."/>
            <person name="Moran D.A.P."/>
            <person name="Shinohara A."/>
            <person name="Yoshida Y."/>
            <person name="Fujiwara M."/>
            <person name="Mori M."/>
            <person name="Tomita M."/>
            <person name="Arakawa K."/>
        </authorList>
    </citation>
    <scope>NUCLEOTIDE SEQUENCE [LARGE SCALE GENOMIC DNA]</scope>
</reference>
<dbReference type="PANTHER" id="PTHR46409:SF1">
    <property type="entry name" value="HTH PSQ-TYPE DOMAIN-CONTAINING PROTEIN"/>
    <property type="match status" value="1"/>
</dbReference>
<accession>A0A4Y2FM13</accession>
<proteinExistence type="predicted"/>
<organism evidence="1 2">
    <name type="scientific">Araneus ventricosus</name>
    <name type="common">Orbweaver spider</name>
    <name type="synonym">Epeira ventricosa</name>
    <dbReference type="NCBI Taxonomy" id="182803"/>
    <lineage>
        <taxon>Eukaryota</taxon>
        <taxon>Metazoa</taxon>
        <taxon>Ecdysozoa</taxon>
        <taxon>Arthropoda</taxon>
        <taxon>Chelicerata</taxon>
        <taxon>Arachnida</taxon>
        <taxon>Araneae</taxon>
        <taxon>Araneomorphae</taxon>
        <taxon>Entelegynae</taxon>
        <taxon>Araneoidea</taxon>
        <taxon>Araneidae</taxon>
        <taxon>Araneus</taxon>
    </lineage>
</organism>
<protein>
    <submittedName>
        <fullName evidence="1">Uncharacterized protein</fullName>
    </submittedName>
</protein>
<dbReference type="AlphaFoldDB" id="A0A4Y2FM13"/>
<dbReference type="Proteomes" id="UP000499080">
    <property type="component" value="Unassembled WGS sequence"/>
</dbReference>
<dbReference type="EMBL" id="BGPR01000997">
    <property type="protein sequence ID" value="GBM42490.1"/>
    <property type="molecule type" value="Genomic_DNA"/>
</dbReference>
<sequence length="200" mass="23212">MSSWFRGKVPGSYAEGPGFKAPLFKTIMLWDTDRYYLRMLLLDKSGAVDFDDLKTVIGILCETAPSFALAKNSIRNRRILAARDKKTKNSRGLRFFNLPKLKFEAADYIDLIDWSKCLVTEPPLTMHIKDKDLREMCEEEQFPVLTFEEFLYHTQPFERCVKIISEAAMKDCGETARDGYIRGKLQARRELPMFDNKGQY</sequence>
<evidence type="ECO:0000313" key="1">
    <source>
        <dbReference type="EMBL" id="GBM42490.1"/>
    </source>
</evidence>
<comment type="caution">
    <text evidence="1">The sequence shown here is derived from an EMBL/GenBank/DDBJ whole genome shotgun (WGS) entry which is preliminary data.</text>
</comment>
<dbReference type="PANTHER" id="PTHR46409">
    <property type="entry name" value="HTH PSQ-TYPE DOMAIN-CONTAINING PROTEIN"/>
    <property type="match status" value="1"/>
</dbReference>
<name>A0A4Y2FM13_ARAVE</name>